<dbReference type="InterPro" id="IPR039523">
    <property type="entry name" value="RimK-rel_E_lig_ATP-grasp"/>
</dbReference>
<feature type="domain" description="Alpha-L-glutamate ligase-related protein ATP-grasp" evidence="2">
    <location>
        <begin position="83"/>
        <end position="345"/>
    </location>
</feature>
<dbReference type="Proteomes" id="UP001549019">
    <property type="component" value="Unassembled WGS sequence"/>
</dbReference>
<accession>A0ABV2EBZ7</accession>
<evidence type="ECO:0000256" key="1">
    <source>
        <dbReference type="SAM" id="Coils"/>
    </source>
</evidence>
<reference evidence="3 4" key="1">
    <citation type="submission" date="2024-05" db="EMBL/GenBank/DDBJ databases">
        <title>Genomic Encyclopedia of Type Strains, Phase IV (KMG-IV): sequencing the most valuable type-strain genomes for metagenomic binning, comparative biology and taxonomic classification.</title>
        <authorList>
            <person name="Goeker M."/>
        </authorList>
    </citation>
    <scope>NUCLEOTIDE SEQUENCE [LARGE SCALE GENOMIC DNA]</scope>
    <source>
        <strain evidence="3 4">DSM 25286</strain>
    </source>
</reference>
<evidence type="ECO:0000313" key="3">
    <source>
        <dbReference type="EMBL" id="MET3111952.1"/>
    </source>
</evidence>
<gene>
    <name evidence="3" type="ORF">ABHD89_002377</name>
</gene>
<name>A0ABV2EBZ7_9STAP</name>
<sequence>MSEDFKKYRKLGMRTNSASFKSWYDAGLLQEIDEDFLLEAKAYWSEKSSLKPRTALHLAFMNLTGRKDVRLVPTNIMNYEVLPVFNDYNLTEFYGDKNIYDLVIKPPNSAVSVLRAINGKYFNPGYDQIDIEEASGLLRDAGTNMIIKPSRSNNGTGISRLSFQDDKIFIGDEEIRIDALLKKFGGNFIVQEMLKQHPNMAAPHPGSVNTIRMVTFRWKNEIRYLLAFARFGSDGDIRDNANVESSPRVGVKDNGEFFEYGIGQSGEKFTEHPTTGFKIADLQPIPNYEEFKQFVKDTHKNFLHLDFVSWDIAVGVDWKPVFIEANFAGSTSFYQLVSQRSIFGDMTEEVMAHVKAKVIKNHKVPMGKYFNKRKKKLKAGMEREKEKKEAEIIELKKKIKEASEKRSAAVIEKKIETLQRDKERLETKTKKEKKELMRELNHYKKKYEKVEQSTSWRITGPVRKVKSLLKK</sequence>
<evidence type="ECO:0000313" key="4">
    <source>
        <dbReference type="Proteomes" id="UP001549019"/>
    </source>
</evidence>
<keyword evidence="4" id="KW-1185">Reference proteome</keyword>
<comment type="caution">
    <text evidence="3">The sequence shown here is derived from an EMBL/GenBank/DDBJ whole genome shotgun (WGS) entry which is preliminary data.</text>
</comment>
<proteinExistence type="predicted"/>
<feature type="coiled-coil region" evidence="1">
    <location>
        <begin position="371"/>
        <end position="453"/>
    </location>
</feature>
<dbReference type="EMBL" id="JBDZDV010000007">
    <property type="protein sequence ID" value="MET3111952.1"/>
    <property type="molecule type" value="Genomic_DNA"/>
</dbReference>
<dbReference type="RefSeq" id="WP_230821141.1">
    <property type="nucleotide sequence ID" value="NZ_JAJNCU010000002.1"/>
</dbReference>
<keyword evidence="1" id="KW-0175">Coiled coil</keyword>
<dbReference type="Pfam" id="PF14397">
    <property type="entry name" value="ATPgrasp_ST"/>
    <property type="match status" value="1"/>
</dbReference>
<protein>
    <recommendedName>
        <fullName evidence="2">Alpha-L-glutamate ligase-related protein ATP-grasp domain-containing protein</fullName>
    </recommendedName>
</protein>
<dbReference type="SUPFAM" id="SSF56059">
    <property type="entry name" value="Glutathione synthetase ATP-binding domain-like"/>
    <property type="match status" value="1"/>
</dbReference>
<evidence type="ECO:0000259" key="2">
    <source>
        <dbReference type="Pfam" id="PF14397"/>
    </source>
</evidence>
<organism evidence="3 4">
    <name type="scientific">Salinicoccus halitifaciens</name>
    <dbReference type="NCBI Taxonomy" id="1073415"/>
    <lineage>
        <taxon>Bacteria</taxon>
        <taxon>Bacillati</taxon>
        <taxon>Bacillota</taxon>
        <taxon>Bacilli</taxon>
        <taxon>Bacillales</taxon>
        <taxon>Staphylococcaceae</taxon>
        <taxon>Salinicoccus</taxon>
    </lineage>
</organism>